<evidence type="ECO:0000256" key="1">
    <source>
        <dbReference type="ARBA" id="ARBA00004162"/>
    </source>
</evidence>
<evidence type="ECO:0000256" key="5">
    <source>
        <dbReference type="ARBA" id="ARBA00022801"/>
    </source>
</evidence>
<feature type="compositionally biased region" description="Basic and acidic residues" evidence="7">
    <location>
        <begin position="93"/>
        <end position="104"/>
    </location>
</feature>
<keyword evidence="5" id="KW-0378">Hydrolase</keyword>
<organism evidence="10 11">
    <name type="scientific">Macrococcus armenti</name>
    <dbReference type="NCBI Taxonomy" id="2875764"/>
    <lineage>
        <taxon>Bacteria</taxon>
        <taxon>Bacillati</taxon>
        <taxon>Bacillota</taxon>
        <taxon>Bacilli</taxon>
        <taxon>Bacillales</taxon>
        <taxon>Staphylococcaceae</taxon>
        <taxon>Macrococcus</taxon>
    </lineage>
</organism>
<dbReference type="Pfam" id="PF13365">
    <property type="entry name" value="Trypsin_2"/>
    <property type="match status" value="1"/>
</dbReference>
<dbReference type="RefSeq" id="WP_243366637.1">
    <property type="nucleotide sequence ID" value="NZ_CP094348.1"/>
</dbReference>
<name>A0ABY4A1Z5_9STAP</name>
<gene>
    <name evidence="10" type="ORF">MRZ06_03660</name>
</gene>
<dbReference type="GO" id="GO:0006508">
    <property type="term" value="P:proteolysis"/>
    <property type="evidence" value="ECO:0007669"/>
    <property type="project" value="UniProtKB-KW"/>
</dbReference>
<dbReference type="GO" id="GO:0008233">
    <property type="term" value="F:peptidase activity"/>
    <property type="evidence" value="ECO:0007669"/>
    <property type="project" value="UniProtKB-KW"/>
</dbReference>
<dbReference type="SUPFAM" id="SSF50494">
    <property type="entry name" value="Trypsin-like serine proteases"/>
    <property type="match status" value="1"/>
</dbReference>
<dbReference type="InterPro" id="IPR001478">
    <property type="entry name" value="PDZ"/>
</dbReference>
<feature type="region of interest" description="Disordered" evidence="7">
    <location>
        <begin position="65"/>
        <end position="112"/>
    </location>
</feature>
<comment type="subcellular location">
    <subcellularLocation>
        <location evidence="1">Cell membrane</location>
        <topology evidence="1">Single-pass membrane protein</topology>
    </subcellularLocation>
</comment>
<dbReference type="InterPro" id="IPR043504">
    <property type="entry name" value="Peptidase_S1_PA_chymotrypsin"/>
</dbReference>
<keyword evidence="4 10" id="KW-0645">Protease</keyword>
<dbReference type="Proteomes" id="UP000830343">
    <property type="component" value="Chromosome"/>
</dbReference>
<dbReference type="InterPro" id="IPR036034">
    <property type="entry name" value="PDZ_sf"/>
</dbReference>
<dbReference type="SMART" id="SM00228">
    <property type="entry name" value="PDZ"/>
    <property type="match status" value="1"/>
</dbReference>
<dbReference type="PANTHER" id="PTHR43343:SF3">
    <property type="entry name" value="PROTEASE DO-LIKE 8, CHLOROPLASTIC"/>
    <property type="match status" value="1"/>
</dbReference>
<evidence type="ECO:0000313" key="10">
    <source>
        <dbReference type="EMBL" id="UOB21188.1"/>
    </source>
</evidence>
<evidence type="ECO:0000256" key="7">
    <source>
        <dbReference type="SAM" id="MobiDB-lite"/>
    </source>
</evidence>
<evidence type="ECO:0000256" key="6">
    <source>
        <dbReference type="ARBA" id="ARBA00022825"/>
    </source>
</evidence>
<feature type="transmembrane region" description="Helical" evidence="8">
    <location>
        <begin position="147"/>
        <end position="170"/>
    </location>
</feature>
<comment type="similarity">
    <text evidence="2">Belongs to the peptidase S1C family.</text>
</comment>
<accession>A0ABY4A1Z5</accession>
<protein>
    <recommendedName>
        <fullName evidence="3">Serine protease HtrA-like</fullName>
    </recommendedName>
</protein>
<dbReference type="Pfam" id="PF13180">
    <property type="entry name" value="PDZ_2"/>
    <property type="match status" value="1"/>
</dbReference>
<dbReference type="InterPro" id="IPR051201">
    <property type="entry name" value="Chloro_Bact_Ser_Proteases"/>
</dbReference>
<dbReference type="EMBL" id="CP094348">
    <property type="protein sequence ID" value="UOB21188.1"/>
    <property type="molecule type" value="Genomic_DNA"/>
</dbReference>
<dbReference type="PANTHER" id="PTHR43343">
    <property type="entry name" value="PEPTIDASE S12"/>
    <property type="match status" value="1"/>
</dbReference>
<evidence type="ECO:0000256" key="8">
    <source>
        <dbReference type="SAM" id="Phobius"/>
    </source>
</evidence>
<sequence length="496" mass="55058">MKKITIMRKNYKRPKRLFYDEQEKRHIFPYLHKKDATKHIIKPEESRDDLLETEQYIVDSDVHENEETHVHQETPHDNSRDIPQESESEEHIDEAVHDTDHEQEINSDVAPVQEIEIPQETIEERSQTNAFTPHYIEDEPSERTIKWLIPLMSGILIGILLAALLLPSMFKEKQQEVTELSLSEIIKQNKATVVTVTNIQKASNEPIDAEASEKAPEETGIGSGVIYNIDDKYAYIITNYHVVGKAPEIEVTQGKLKEKATLVGKDIWTDTAVIKIPKGNLKKTVKFGDSNKLEAGEPVLALGSPLGKIFAGSATSGIISGLNRTVPVDVDGDNQYDWSMEVIQTDAAINPGNSGGALFNNKGEMIGLNSLKITMDGVEGIAFSIPSNDVKKDIKILERDGEIKRPKLGISVEDLSQSGYTGNLKDGVQVMKVDAESIAANAGIAEGDVITQIDDIKITDKVQFRKVLFKDKNIGDIITIKVESQGAMKSVKLTLK</sequence>
<keyword evidence="6" id="KW-0720">Serine protease</keyword>
<evidence type="ECO:0000256" key="3">
    <source>
        <dbReference type="ARBA" id="ARBA00021768"/>
    </source>
</evidence>
<dbReference type="InterPro" id="IPR009003">
    <property type="entry name" value="Peptidase_S1_PA"/>
</dbReference>
<dbReference type="InterPro" id="IPR001940">
    <property type="entry name" value="Peptidase_S1C"/>
</dbReference>
<dbReference type="PRINTS" id="PR00834">
    <property type="entry name" value="PROTEASES2C"/>
</dbReference>
<feature type="domain" description="PDZ" evidence="9">
    <location>
        <begin position="393"/>
        <end position="486"/>
    </location>
</feature>
<keyword evidence="8" id="KW-1133">Transmembrane helix</keyword>
<keyword evidence="8" id="KW-0472">Membrane</keyword>
<dbReference type="Gene3D" id="2.40.10.10">
    <property type="entry name" value="Trypsin-like serine proteases"/>
    <property type="match status" value="2"/>
</dbReference>
<feature type="compositionally biased region" description="Basic and acidic residues" evidence="7">
    <location>
        <begin position="65"/>
        <end position="83"/>
    </location>
</feature>
<dbReference type="SUPFAM" id="SSF50156">
    <property type="entry name" value="PDZ domain-like"/>
    <property type="match status" value="1"/>
</dbReference>
<dbReference type="Gene3D" id="2.30.42.10">
    <property type="match status" value="1"/>
</dbReference>
<keyword evidence="11" id="KW-1185">Reference proteome</keyword>
<keyword evidence="8" id="KW-0812">Transmembrane</keyword>
<evidence type="ECO:0000256" key="2">
    <source>
        <dbReference type="ARBA" id="ARBA00010541"/>
    </source>
</evidence>
<evidence type="ECO:0000256" key="4">
    <source>
        <dbReference type="ARBA" id="ARBA00022670"/>
    </source>
</evidence>
<reference evidence="10" key="1">
    <citation type="submission" date="2022-03" db="EMBL/GenBank/DDBJ databases">
        <authorList>
            <person name="Vrbovska V."/>
            <person name="Kovarovic V."/>
            <person name="Botka T."/>
            <person name="Pantucek R."/>
        </authorList>
    </citation>
    <scope>NUCLEOTIDE SEQUENCE</scope>
    <source>
        <strain evidence="10">CCM 2609</strain>
    </source>
</reference>
<dbReference type="PROSITE" id="PS50106">
    <property type="entry name" value="PDZ"/>
    <property type="match status" value="1"/>
</dbReference>
<evidence type="ECO:0000259" key="9">
    <source>
        <dbReference type="PROSITE" id="PS50106"/>
    </source>
</evidence>
<evidence type="ECO:0000313" key="11">
    <source>
        <dbReference type="Proteomes" id="UP000830343"/>
    </source>
</evidence>
<proteinExistence type="inferred from homology"/>
<reference evidence="10" key="2">
    <citation type="submission" date="2022-04" db="EMBL/GenBank/DDBJ databases">
        <title>Antimicrobial genetic elements in methicillin-resistant Macrococcus armenti.</title>
        <authorList>
            <person name="Keller J.E."/>
            <person name="Schwendener S."/>
            <person name="Pantucek R."/>
            <person name="Perreten V."/>
        </authorList>
    </citation>
    <scope>NUCLEOTIDE SEQUENCE</scope>
    <source>
        <strain evidence="10">CCM 2609</strain>
    </source>
</reference>